<feature type="signal peptide" evidence="3">
    <location>
        <begin position="1"/>
        <end position="32"/>
    </location>
</feature>
<keyword evidence="1 3" id="KW-0732">Signal</keyword>
<proteinExistence type="predicted"/>
<dbReference type="Pfam" id="PF07995">
    <property type="entry name" value="GSDH"/>
    <property type="match status" value="1"/>
</dbReference>
<dbReference type="PANTHER" id="PTHR40469:SF2">
    <property type="entry name" value="GALACTOSE-BINDING DOMAIN-LIKE SUPERFAMILY PROTEIN"/>
    <property type="match status" value="1"/>
</dbReference>
<dbReference type="GO" id="GO:0030246">
    <property type="term" value="F:carbohydrate binding"/>
    <property type="evidence" value="ECO:0007669"/>
    <property type="project" value="InterPro"/>
</dbReference>
<gene>
    <name evidence="6" type="ORF">G6W59_10465</name>
</gene>
<dbReference type="SUPFAM" id="SSF50952">
    <property type="entry name" value="Soluble quinoprotein glucose dehydrogenase"/>
    <property type="match status" value="1"/>
</dbReference>
<dbReference type="GO" id="GO:0005975">
    <property type="term" value="P:carbohydrate metabolic process"/>
    <property type="evidence" value="ECO:0007669"/>
    <property type="project" value="UniProtKB-ARBA"/>
</dbReference>
<dbReference type="PROSITE" id="PS50093">
    <property type="entry name" value="PKD"/>
    <property type="match status" value="1"/>
</dbReference>
<dbReference type="SUPFAM" id="SSF52317">
    <property type="entry name" value="Class I glutamine amidotransferase-like"/>
    <property type="match status" value="1"/>
</dbReference>
<dbReference type="PANTHER" id="PTHR40469">
    <property type="entry name" value="SECRETED GLYCOSYL HYDROLASE"/>
    <property type="match status" value="1"/>
</dbReference>
<feature type="region of interest" description="Disordered" evidence="2">
    <location>
        <begin position="919"/>
        <end position="940"/>
    </location>
</feature>
<feature type="compositionally biased region" description="Polar residues" evidence="2">
    <location>
        <begin position="927"/>
        <end position="936"/>
    </location>
</feature>
<sequence length="1043" mass="112777">MRHPARALRRSAVALGSALLLALTALPATATAAAPADEAEADFRVLLFTGAVGYVHDSIPAGITMFEEEAEENGFEVVQSEDPAVFDAENLAGFDAVAMLQNSGMVWETEEQREAMRGYVEGGGGIVAVHNTLDMGVEEEFPWWDELINGGAHMPAHSPGVLQGTAKVADRVHPSTKHLPDRWERAEEWYNFDANPRGDVHVLVTADETTYDPGDEAMGADHPISWCRTSQGGKVWATAMGHDAASYQEEAFREHVVGGLKWAAGNVPGDCGGTVWDGYEKVTLDDNTADPMELDVAADGRVFYVQRSGELNIFDPATHTTRTAGKLDVYTGGEDGLVGMELDPDFAENHWVYLYYAPAGAEEDVNRLSRFTVENGTLDKESEKKLLDVPAYRDRTFPEPGHTGGAVEFGPDRTLYLGVGDDVPPNLDPDWQGYAPLDWREGKERLDAARTAGNTNDLRGKILRITPTDEGGYTIPEGNLFAEGTEGTRPEIYAMGFRNPFRFTVDQKTGDVHASDYGPDRGLPTTDRGPEGLVEYNVIKKAGNYGWPFCHGDNQPYAPYDPDTGDVGEKFDCDHLVNESPNNTGLKELPPVQLPEVWYGCGDSETFPEVGSGGSAPMSGPVYQYDADNPSPTKFPAYYDGAAFFYEWSRDYVKEIRFDDEGSLLKINDFLSTSEFSKPMDMTFGPDGSLYLLEWGSEFGGGNNDSGLYRIDYAQGQRNPVAKAAASVTVGPVPLEVGFTSEGSEDPDGDSLEYAWDFDGDGTWDSTDAAATHTYTEKGDFTAQLKVTDSSGRSGYANIPVTAGNTAPKVTVETPADGTLIEFGDKIPYKITVTDPEDGEIDCSDVVLNPALGHDDHEHPTTDLRGCEGTVDTGDLGGHPEGADLTYVLNARYTDHGAEGTSELTGYGRSVLQPRHKQAEYHDDQSGTRVVSQEGAQNGKRIGDISDGDWIAFDPMSVESGVGSVTYRLSSPEGGGAVELRAGAPDGELLATTYVPATGDWDAYEETDPVDVAALAGTHKLHLVFTAPNENSFDLDSVTFHAP</sequence>
<dbReference type="SUPFAM" id="SSF49785">
    <property type="entry name" value="Galactose-binding domain-like"/>
    <property type="match status" value="1"/>
</dbReference>
<evidence type="ECO:0000259" key="4">
    <source>
        <dbReference type="PROSITE" id="PS50093"/>
    </source>
</evidence>
<dbReference type="InterPro" id="IPR022409">
    <property type="entry name" value="PKD/Chitinase_dom"/>
</dbReference>
<feature type="chain" id="PRO_5031335418" evidence="3">
    <location>
        <begin position="33"/>
        <end position="1043"/>
    </location>
</feature>
<dbReference type="SMART" id="SM00606">
    <property type="entry name" value="CBD_IV"/>
    <property type="match status" value="1"/>
</dbReference>
<dbReference type="InterPro" id="IPR011042">
    <property type="entry name" value="6-blade_b-propeller_TolB-like"/>
</dbReference>
<dbReference type="InterPro" id="IPR035986">
    <property type="entry name" value="PKD_dom_sf"/>
</dbReference>
<dbReference type="SMART" id="SM00089">
    <property type="entry name" value="PKD"/>
    <property type="match status" value="1"/>
</dbReference>
<evidence type="ECO:0000313" key="6">
    <source>
        <dbReference type="EMBL" id="NUV28747.1"/>
    </source>
</evidence>
<dbReference type="Gene3D" id="2.60.40.10">
    <property type="entry name" value="Immunoglobulins"/>
    <property type="match status" value="1"/>
</dbReference>
<dbReference type="AlphaFoldDB" id="A0A7Y6C9B2"/>
<reference evidence="6 7" key="1">
    <citation type="submission" date="2020-03" db="EMBL/GenBank/DDBJ databases">
        <title>Complete genome sequence of sixteen Streptomyces strains facilitates identification of candidate genes involved in plant growth-promotion in grain legumes and cereals.</title>
        <authorList>
            <person name="Gopalakrishnan S."/>
            <person name="Thakur V."/>
            <person name="Saxena R."/>
            <person name="Vadlamudi S."/>
            <person name="Purohit S."/>
            <person name="Kumar V."/>
            <person name="Rathore A."/>
            <person name="Chitikineni A."/>
            <person name="Varshney R.K."/>
        </authorList>
    </citation>
    <scope>NUCLEOTIDE SEQUENCE [LARGE SCALE GENOMIC DNA]</scope>
    <source>
        <strain evidence="6 7">KAI-180</strain>
    </source>
</reference>
<dbReference type="RefSeq" id="WP_175457231.1">
    <property type="nucleotide sequence ID" value="NZ_JAANNT010000006.1"/>
</dbReference>
<dbReference type="InterPro" id="IPR006584">
    <property type="entry name" value="Cellulose-bd_IV"/>
</dbReference>
<evidence type="ECO:0000256" key="3">
    <source>
        <dbReference type="SAM" id="SignalP"/>
    </source>
</evidence>
<evidence type="ECO:0000313" key="7">
    <source>
        <dbReference type="Proteomes" id="UP000540128"/>
    </source>
</evidence>
<dbReference type="InterPro" id="IPR000601">
    <property type="entry name" value="PKD_dom"/>
</dbReference>
<feature type="domain" description="PKD" evidence="4">
    <location>
        <begin position="720"/>
        <end position="803"/>
    </location>
</feature>
<feature type="domain" description="CBM6" evidence="5">
    <location>
        <begin position="915"/>
        <end position="1041"/>
    </location>
</feature>
<evidence type="ECO:0000259" key="5">
    <source>
        <dbReference type="PROSITE" id="PS51175"/>
    </source>
</evidence>
<dbReference type="InterPro" id="IPR011041">
    <property type="entry name" value="Quinoprot_gluc/sorb_DH_b-prop"/>
</dbReference>
<dbReference type="CDD" id="cd04084">
    <property type="entry name" value="CBM6_xylanase-like"/>
    <property type="match status" value="1"/>
</dbReference>
<keyword evidence="7" id="KW-1185">Reference proteome</keyword>
<dbReference type="InterPro" id="IPR012938">
    <property type="entry name" value="Glc/Sorbosone_DH"/>
</dbReference>
<dbReference type="InterPro" id="IPR008979">
    <property type="entry name" value="Galactose-bd-like_sf"/>
</dbReference>
<dbReference type="Gene3D" id="3.40.50.880">
    <property type="match status" value="1"/>
</dbReference>
<protein>
    <submittedName>
        <fullName evidence="6">Carbohydrate-binding protein</fullName>
    </submittedName>
</protein>
<dbReference type="Pfam" id="PF06283">
    <property type="entry name" value="ThuA"/>
    <property type="match status" value="1"/>
</dbReference>
<organism evidence="6 7">
    <name type="scientific">Streptomyces odorifer</name>
    <dbReference type="NCBI Taxonomy" id="53450"/>
    <lineage>
        <taxon>Bacteria</taxon>
        <taxon>Bacillati</taxon>
        <taxon>Actinomycetota</taxon>
        <taxon>Actinomycetes</taxon>
        <taxon>Kitasatosporales</taxon>
        <taxon>Streptomycetaceae</taxon>
        <taxon>Streptomyces</taxon>
        <taxon>Streptomyces albidoflavus group</taxon>
    </lineage>
</organism>
<name>A0A7Y6C9B2_9ACTN</name>
<dbReference type="Gene3D" id="2.120.10.30">
    <property type="entry name" value="TolB, C-terminal domain"/>
    <property type="match status" value="1"/>
</dbReference>
<accession>A0A7Y6C9B2</accession>
<dbReference type="Pfam" id="PF18911">
    <property type="entry name" value="PKD_4"/>
    <property type="match status" value="1"/>
</dbReference>
<dbReference type="SUPFAM" id="SSF49299">
    <property type="entry name" value="PKD domain"/>
    <property type="match status" value="1"/>
</dbReference>
<comment type="caution">
    <text evidence="6">The sequence shown here is derived from an EMBL/GenBank/DDBJ whole genome shotgun (WGS) entry which is preliminary data.</text>
</comment>
<dbReference type="EMBL" id="JAANNT010000006">
    <property type="protein sequence ID" value="NUV28747.1"/>
    <property type="molecule type" value="Genomic_DNA"/>
</dbReference>
<evidence type="ECO:0000256" key="1">
    <source>
        <dbReference type="ARBA" id="ARBA00022729"/>
    </source>
</evidence>
<dbReference type="PROSITE" id="PS51175">
    <property type="entry name" value="CBM6"/>
    <property type="match status" value="1"/>
</dbReference>
<dbReference type="InterPro" id="IPR029010">
    <property type="entry name" value="ThuA-like"/>
</dbReference>
<dbReference type="CDD" id="cd00146">
    <property type="entry name" value="PKD"/>
    <property type="match status" value="1"/>
</dbReference>
<dbReference type="Gene3D" id="2.60.120.260">
    <property type="entry name" value="Galactose-binding domain-like"/>
    <property type="match status" value="1"/>
</dbReference>
<dbReference type="InterPro" id="IPR029062">
    <property type="entry name" value="Class_I_gatase-like"/>
</dbReference>
<dbReference type="InterPro" id="IPR005084">
    <property type="entry name" value="CBM6"/>
</dbReference>
<dbReference type="Proteomes" id="UP000540128">
    <property type="component" value="Unassembled WGS sequence"/>
</dbReference>
<dbReference type="InterPro" id="IPR013783">
    <property type="entry name" value="Ig-like_fold"/>
</dbReference>
<evidence type="ECO:0000256" key="2">
    <source>
        <dbReference type="SAM" id="MobiDB-lite"/>
    </source>
</evidence>
<dbReference type="Pfam" id="PF03422">
    <property type="entry name" value="CBM_6"/>
    <property type="match status" value="1"/>
</dbReference>